<gene>
    <name evidence="3" type="ORF">C361_04031</name>
</gene>
<feature type="compositionally biased region" description="Basic and acidic residues" evidence="2">
    <location>
        <begin position="315"/>
        <end position="335"/>
    </location>
</feature>
<organism evidence="3 4">
    <name type="scientific">Cryptococcus neoformans Tu259-1</name>
    <dbReference type="NCBI Taxonomy" id="1230072"/>
    <lineage>
        <taxon>Eukaryota</taxon>
        <taxon>Fungi</taxon>
        <taxon>Dikarya</taxon>
        <taxon>Basidiomycota</taxon>
        <taxon>Agaricomycotina</taxon>
        <taxon>Tremellomycetes</taxon>
        <taxon>Tremellales</taxon>
        <taxon>Cryptococcaceae</taxon>
        <taxon>Cryptococcus</taxon>
        <taxon>Cryptococcus neoformans species complex</taxon>
    </lineage>
</organism>
<feature type="region of interest" description="Disordered" evidence="2">
    <location>
        <begin position="488"/>
        <end position="567"/>
    </location>
</feature>
<feature type="region of interest" description="Disordered" evidence="2">
    <location>
        <begin position="214"/>
        <end position="357"/>
    </location>
</feature>
<dbReference type="OrthoDB" id="2575338at2759"/>
<feature type="coiled-coil region" evidence="1">
    <location>
        <begin position="1760"/>
        <end position="1847"/>
    </location>
</feature>
<feature type="compositionally biased region" description="Basic and acidic residues" evidence="2">
    <location>
        <begin position="411"/>
        <end position="428"/>
    </location>
</feature>
<feature type="compositionally biased region" description="Polar residues" evidence="2">
    <location>
        <begin position="340"/>
        <end position="357"/>
    </location>
</feature>
<dbReference type="Proteomes" id="UP000199727">
    <property type="component" value="Unassembled WGS sequence"/>
</dbReference>
<feature type="region of interest" description="Disordered" evidence="2">
    <location>
        <begin position="640"/>
        <end position="665"/>
    </location>
</feature>
<feature type="compositionally biased region" description="Basic and acidic residues" evidence="2">
    <location>
        <begin position="1163"/>
        <end position="1176"/>
    </location>
</feature>
<feature type="region of interest" description="Disordered" evidence="2">
    <location>
        <begin position="1341"/>
        <end position="1367"/>
    </location>
</feature>
<sequence length="1895" mass="208770">MYHNNNYLHLHTPTSLPSPRHHPRPHALDPNFSFPPAPPQPNFHRHQPYTAPLCQKSHTRSNTLQFNPEVLDLHSRHDLPLLNTSDGSGFGERYVPAGVYKPNGKPITSVFTPQNLTPGLAPPRIDRAWTCDPSTPSAISPFNLSGFNPFPVSWSPISFDSRSHSKGASTAPPLALLHYPHNAEWRSGTGPEAHDRGKTRFCYYDDLPEREYKGLRGRIGGPPKAILGGPGGKTFDEMMAEKEKSRSPAKSLSADPFASTPAQELKSTTPSPGAEAAQQALTKPITPKDKDVMVPMPSKQYNAPDSPPSTLLANNEKDAKSDTSGESRLVYKEAFPRPSPQVQLSPERTPLLVSSSGLTPEDLGEAVNEALFPSVQGEGDGTWKGKKVIVSHPGSVSGGSHETQRADVVCQDERGSLEGERLKRKEMVEEPEISPQEVVSEMLRAVSDDSEEERMLESSQRGASADMVDNATSPGNISRVMGNHEPKDTCTQKISPVPVDAGLTARSPSKTPFPLSIENAPEEHAQLSTPDKYRPSLDPAHVNHTHHDHSLVSPPNTERSMDSSTSSKRSFNVMAGAFARRQLGDILKPKANRDGRPRVSLRVSATPSAARPPLSPQDPNIVQHIEKITDQLKDERCNAYTEKDWNDDENEKLTSEDKREKRGRVDGSVVEHVEVESIQARPPKSFLCHKVEPKQDSAQQLPRLEEVRQKVLDPIRLRSGDAQSVQLQPNAELGKANSPIEDLPGSLQEGGAKKAPIYQEKGTHSENNLPSKRLRPTAEHWRPSPAFPSNDANTSSMLGLSILSQKQRLRPTAAIFTPSQMKNFIFDAFPKSEANESAWERRYFQTSGSASSSRTKNLRPAAVEFVPANPAAFQPRSTTFTFAFPSAGVLQGSEYHHHAFATSRFVQHEPNSCHGSPAFDYEVTQAKLENYALPLIRGSSTSGEFRIRATAPPFVPSDLCSSISSSPAFPSSRALTAIPLATATKVRATAAVFVPASAVPIGSVSPATPSGITSSGMRPVVHSMHDADLSASAIVTNNDDQRICDPGIHEREVSKLGDSESSTNAQILGQTRDSTRTSPGTSPNSADIGPLSEANTPPSKSHQSRLNISHIEVKKIVIQDETDELVSGETGLLENTINTFRRKASPMPSVGLGSTVDLSASIRKSDPGSWEEDRTPRTTNQQPSRREHNSHRPRGTPGLSSGTNEVIVPLEDVVIHPSQPIQSPCSALILRDAEVESFNVPDVPHSASTAHPQFMENEVDSDATKRSVDLNPDVKPFEFNFQLSDPSPDYYVTQEVRDLDENKFTAVEEVSEPSLPGSAQSTSRQLSLLESEDFDRRIRSAAPSPQMSWEEPDGWNDPLDSPSSEVSHSLIENDHRNLHSLADSLTAQPLPPDLSSIYPQKEKIGSDAESPLFEFDAGAVPRVLELLKKQEEKRDSWEGNLGSFEEGFIQALNKLLKQQHGLGIDSLANVFNIVEQQVQLLRSLQGALSRKEESLVSEKHKSSSKELFTAILTSQRTILSKFDEVASIRLSSADDLQAAIAALHDAEDAANARARSTEEQSGEIGALRMKVEEATGRDVKIRAEVDVLKQRLKATEQERDGLRSSLEDKGSRLEDAMRKETRAGEEEGRLVARALAAELERDVLARSLAELIEERKDAEKEREEVRREAAQDKLSLKAKVSGSEMSCLEIKNILYGTQKVSEEARATLQTPPTPSSPLATASALAEVGQSANTFHEEMLSRMSHLDDEMHETMGSRVKEYENVLEQNRRLLGELDSLREKLEKSISDHVSLEKKLLPQLAALETKDKFNTEKLEIEAKKAEEWEKKVAEMQIQMAKMQEQLIRWQIEVATRQSEANMNEIRLQSLTQESTYWREFALNADRRRFKTYIASKPFEN</sequence>
<feature type="compositionally biased region" description="Low complexity" evidence="2">
    <location>
        <begin position="390"/>
        <end position="401"/>
    </location>
</feature>
<feature type="region of interest" description="Disordered" evidence="2">
    <location>
        <begin position="1050"/>
        <end position="1107"/>
    </location>
</feature>
<feature type="region of interest" description="Disordered" evidence="2">
    <location>
        <begin position="730"/>
        <end position="751"/>
    </location>
</feature>
<name>A0A854QAG8_CRYNE</name>
<feature type="compositionally biased region" description="Polar residues" evidence="2">
    <location>
        <begin position="260"/>
        <end position="271"/>
    </location>
</feature>
<feature type="compositionally biased region" description="Basic and acidic residues" evidence="2">
    <location>
        <begin position="651"/>
        <end position="665"/>
    </location>
</feature>
<feature type="coiled-coil region" evidence="1">
    <location>
        <begin position="1641"/>
        <end position="1675"/>
    </location>
</feature>
<evidence type="ECO:0000256" key="2">
    <source>
        <dbReference type="SAM" id="MobiDB-lite"/>
    </source>
</evidence>
<feature type="region of interest" description="Disordered" evidence="2">
    <location>
        <begin position="1598"/>
        <end position="1621"/>
    </location>
</feature>
<feature type="compositionally biased region" description="Polar residues" evidence="2">
    <location>
        <begin position="1093"/>
        <end position="1107"/>
    </location>
</feature>
<evidence type="ECO:0000313" key="4">
    <source>
        <dbReference type="Proteomes" id="UP000199727"/>
    </source>
</evidence>
<accession>A0A854QAG8</accession>
<feature type="compositionally biased region" description="Polar residues" evidence="2">
    <location>
        <begin position="299"/>
        <end position="313"/>
    </location>
</feature>
<dbReference type="EMBL" id="AMKT01000049">
    <property type="protein sequence ID" value="OXG19970.1"/>
    <property type="molecule type" value="Genomic_DNA"/>
</dbReference>
<feature type="region of interest" description="Disordered" evidence="2">
    <location>
        <begin position="1"/>
        <end position="48"/>
    </location>
</feature>
<comment type="caution">
    <text evidence="3">The sequence shown here is derived from an EMBL/GenBank/DDBJ whole genome shotgun (WGS) entry which is preliminary data.</text>
</comment>
<feature type="compositionally biased region" description="Basic and acidic residues" evidence="2">
    <location>
        <begin position="234"/>
        <end position="246"/>
    </location>
</feature>
<feature type="compositionally biased region" description="Polar residues" evidence="2">
    <location>
        <begin position="1059"/>
        <end position="1085"/>
    </location>
</feature>
<protein>
    <submittedName>
        <fullName evidence="3">Uncharacterized protein</fullName>
    </submittedName>
</protein>
<proteinExistence type="predicted"/>
<reference evidence="3 4" key="1">
    <citation type="submission" date="2017-06" db="EMBL/GenBank/DDBJ databases">
        <title>Global population genomics of the pathogenic fungus Cryptococcus neoformans var. grubii.</title>
        <authorList>
            <person name="Cuomo C."/>
            <person name="Litvintseva A."/>
            <person name="Chen Y."/>
            <person name="Young S."/>
            <person name="Zeng Q."/>
            <person name="Chapman S."/>
            <person name="Gujja S."/>
            <person name="Saif S."/>
            <person name="Birren B."/>
        </authorList>
    </citation>
    <scope>NUCLEOTIDE SEQUENCE [LARGE SCALE GENOMIC DNA]</scope>
    <source>
        <strain evidence="3 4">Tu259-1</strain>
    </source>
</reference>
<feature type="region of interest" description="Disordered" evidence="2">
    <location>
        <begin position="1143"/>
        <end position="1203"/>
    </location>
</feature>
<feature type="compositionally biased region" description="Basic and acidic residues" evidence="2">
    <location>
        <begin position="521"/>
        <end position="535"/>
    </location>
</feature>
<evidence type="ECO:0000256" key="1">
    <source>
        <dbReference type="SAM" id="Coils"/>
    </source>
</evidence>
<feature type="region of interest" description="Disordered" evidence="2">
    <location>
        <begin position="373"/>
        <end position="476"/>
    </location>
</feature>
<keyword evidence="1" id="KW-0175">Coiled coil</keyword>
<evidence type="ECO:0000313" key="3">
    <source>
        <dbReference type="EMBL" id="OXG19970.1"/>
    </source>
</evidence>